<keyword evidence="1" id="KW-1133">Transmembrane helix</keyword>
<dbReference type="SUPFAM" id="SSF46565">
    <property type="entry name" value="Chaperone J-domain"/>
    <property type="match status" value="1"/>
</dbReference>
<keyword evidence="1" id="KW-0472">Membrane</keyword>
<accession>G0UZ55</accession>
<feature type="transmembrane region" description="Helical" evidence="1">
    <location>
        <begin position="160"/>
        <end position="181"/>
    </location>
</feature>
<dbReference type="InterPro" id="IPR001623">
    <property type="entry name" value="DnaJ_domain"/>
</dbReference>
<dbReference type="AlphaFoldDB" id="G0UZ55"/>
<sequence length="193" mass="21578">MSLPLLHAVGRTATSSTVGCCNPLCAVSRARMQVVGALFYSTNLAYSNTLTTQVRTQFAQVSGKRDHETFLAQYDPLEVLGLEESCTVDDIDEAFKKMSAKYGPNGPSPNVKMVERVFKARDVLKDPGSPYYLRAHSSDSDRHRLQFQLLPSQQRRFIKFQAGILMSVLAIVALLVISFTFRPMKRMLRAATR</sequence>
<reference evidence="3" key="1">
    <citation type="journal article" date="2012" name="Proc. Natl. Acad. Sci. U.S.A.">
        <title>Antigenic diversity is generated by distinct evolutionary mechanisms in African trypanosome species.</title>
        <authorList>
            <person name="Jackson A.P."/>
            <person name="Berry A."/>
            <person name="Aslett M."/>
            <person name="Allison H.C."/>
            <person name="Burton P."/>
            <person name="Vavrova-Anderson J."/>
            <person name="Brown R."/>
            <person name="Browne H."/>
            <person name="Corton N."/>
            <person name="Hauser H."/>
            <person name="Gamble J."/>
            <person name="Gilderthorp R."/>
            <person name="Marcello L."/>
            <person name="McQuillan J."/>
            <person name="Otto T.D."/>
            <person name="Quail M.A."/>
            <person name="Sanders M.J."/>
            <person name="van Tonder A."/>
            <person name="Ginger M.L."/>
            <person name="Field M.C."/>
            <person name="Barry J.D."/>
            <person name="Hertz-Fowler C."/>
            <person name="Berriman M."/>
        </authorList>
    </citation>
    <scope>NUCLEOTIDE SEQUENCE</scope>
    <source>
        <strain evidence="3">IL3000</strain>
    </source>
</reference>
<dbReference type="EMBL" id="HE575324">
    <property type="protein sequence ID" value="CCC94674.1"/>
    <property type="molecule type" value="Genomic_DNA"/>
</dbReference>
<proteinExistence type="predicted"/>
<evidence type="ECO:0000313" key="3">
    <source>
        <dbReference type="EMBL" id="CCC94674.1"/>
    </source>
</evidence>
<name>G0UZ55_TRYCI</name>
<evidence type="ECO:0000259" key="2">
    <source>
        <dbReference type="PROSITE" id="PS50076"/>
    </source>
</evidence>
<feature type="domain" description="J" evidence="2">
    <location>
        <begin position="75"/>
        <end position="144"/>
    </location>
</feature>
<protein>
    <recommendedName>
        <fullName evidence="2">J domain-containing protein</fullName>
    </recommendedName>
</protein>
<keyword evidence="1" id="KW-0812">Transmembrane</keyword>
<evidence type="ECO:0000256" key="1">
    <source>
        <dbReference type="SAM" id="Phobius"/>
    </source>
</evidence>
<dbReference type="InterPro" id="IPR036869">
    <property type="entry name" value="J_dom_sf"/>
</dbReference>
<dbReference type="PROSITE" id="PS50076">
    <property type="entry name" value="DNAJ_2"/>
    <property type="match status" value="1"/>
</dbReference>
<gene>
    <name evidence="3" type="ORF">TCIL3000_11_540</name>
</gene>
<dbReference type="Gene3D" id="1.10.287.110">
    <property type="entry name" value="DnaJ domain"/>
    <property type="match status" value="1"/>
</dbReference>
<organism evidence="3">
    <name type="scientific">Trypanosoma congolense (strain IL3000)</name>
    <dbReference type="NCBI Taxonomy" id="1068625"/>
    <lineage>
        <taxon>Eukaryota</taxon>
        <taxon>Discoba</taxon>
        <taxon>Euglenozoa</taxon>
        <taxon>Kinetoplastea</taxon>
        <taxon>Metakinetoplastina</taxon>
        <taxon>Trypanosomatida</taxon>
        <taxon>Trypanosomatidae</taxon>
        <taxon>Trypanosoma</taxon>
        <taxon>Nannomonas</taxon>
    </lineage>
</organism>
<dbReference type="VEuPathDB" id="TriTrypDB:TcIL3000.11.540"/>